<keyword evidence="3" id="KW-0254">Endocytosis</keyword>
<dbReference type="InterPro" id="IPR007110">
    <property type="entry name" value="Ig-like_dom"/>
</dbReference>
<comment type="subcellular location">
    <subcellularLocation>
        <location evidence="1">Membrane</location>
        <topology evidence="1">Single-pass membrane protein</topology>
    </subcellularLocation>
</comment>
<feature type="disulfide bond" evidence="9">
    <location>
        <begin position="286"/>
        <end position="304"/>
    </location>
</feature>
<proteinExistence type="predicted"/>
<dbReference type="PANTHER" id="PTHR46513:SF13">
    <property type="entry name" value="EGF-LIKE DOMAIN-CONTAINING PROTEIN"/>
    <property type="match status" value="1"/>
</dbReference>
<organism evidence="15 16">
    <name type="scientific">Porites lobata</name>
    <dbReference type="NCBI Taxonomy" id="104759"/>
    <lineage>
        <taxon>Eukaryota</taxon>
        <taxon>Metazoa</taxon>
        <taxon>Cnidaria</taxon>
        <taxon>Anthozoa</taxon>
        <taxon>Hexacorallia</taxon>
        <taxon>Scleractinia</taxon>
        <taxon>Fungiina</taxon>
        <taxon>Poritidae</taxon>
        <taxon>Porites</taxon>
    </lineage>
</organism>
<evidence type="ECO:0000256" key="3">
    <source>
        <dbReference type="ARBA" id="ARBA00022583"/>
    </source>
</evidence>
<evidence type="ECO:0000313" key="16">
    <source>
        <dbReference type="Proteomes" id="UP001159405"/>
    </source>
</evidence>
<feature type="disulfide bond" evidence="9">
    <location>
        <begin position="279"/>
        <end position="291"/>
    </location>
</feature>
<name>A0ABN8PLW3_9CNID</name>
<evidence type="ECO:0000256" key="5">
    <source>
        <dbReference type="ARBA" id="ARBA00023136"/>
    </source>
</evidence>
<dbReference type="PROSITE" id="PS50068">
    <property type="entry name" value="LDLRA_2"/>
    <property type="match status" value="5"/>
</dbReference>
<dbReference type="InterPro" id="IPR000033">
    <property type="entry name" value="LDLR_classB_rpt"/>
</dbReference>
<evidence type="ECO:0000256" key="4">
    <source>
        <dbReference type="ARBA" id="ARBA00022737"/>
    </source>
</evidence>
<keyword evidence="4" id="KW-0677">Repeat</keyword>
<dbReference type="Proteomes" id="UP001159405">
    <property type="component" value="Unassembled WGS sequence"/>
</dbReference>
<dbReference type="InterPro" id="IPR050778">
    <property type="entry name" value="Cueball_EGF_LRP_Nidogen"/>
</dbReference>
<dbReference type="PANTHER" id="PTHR46513">
    <property type="entry name" value="VITELLOGENIN RECEPTOR-LIKE PROTEIN-RELATED-RELATED"/>
    <property type="match status" value="1"/>
</dbReference>
<evidence type="ECO:0000256" key="11">
    <source>
        <dbReference type="SAM" id="MobiDB-lite"/>
    </source>
</evidence>
<dbReference type="EMBL" id="CALNXK010000073">
    <property type="protein sequence ID" value="CAH3144368.1"/>
    <property type="molecule type" value="Genomic_DNA"/>
</dbReference>
<dbReference type="PROSITE" id="PS51120">
    <property type="entry name" value="LDLRB"/>
    <property type="match status" value="1"/>
</dbReference>
<keyword evidence="12" id="KW-1133">Transmembrane helix</keyword>
<dbReference type="SUPFAM" id="SSF57424">
    <property type="entry name" value="LDL receptor-like module"/>
    <property type="match status" value="3"/>
</dbReference>
<feature type="chain" id="PRO_5045161572" description="Ig-like domain-containing protein" evidence="13">
    <location>
        <begin position="22"/>
        <end position="1006"/>
    </location>
</feature>
<feature type="domain" description="Ig-like" evidence="14">
    <location>
        <begin position="128"/>
        <end position="222"/>
    </location>
</feature>
<keyword evidence="16" id="KW-1185">Reference proteome</keyword>
<keyword evidence="2" id="KW-0245">EGF-like domain</keyword>
<evidence type="ECO:0000256" key="12">
    <source>
        <dbReference type="SAM" id="Phobius"/>
    </source>
</evidence>
<evidence type="ECO:0000256" key="6">
    <source>
        <dbReference type="ARBA" id="ARBA00023157"/>
    </source>
</evidence>
<dbReference type="Pfam" id="PF00057">
    <property type="entry name" value="Ldl_recept_a"/>
    <property type="match status" value="3"/>
</dbReference>
<evidence type="ECO:0000256" key="8">
    <source>
        <dbReference type="ARBA" id="ARBA00023180"/>
    </source>
</evidence>
<accession>A0ABN8PLW3</accession>
<evidence type="ECO:0000313" key="15">
    <source>
        <dbReference type="EMBL" id="CAH3144368.1"/>
    </source>
</evidence>
<comment type="caution">
    <text evidence="15">The sequence shown here is derived from an EMBL/GenBank/DDBJ whole genome shotgun (WGS) entry which is preliminary data.</text>
</comment>
<keyword evidence="8" id="KW-0325">Glycoprotein</keyword>
<gene>
    <name evidence="15" type="ORF">PLOB_00043931</name>
</gene>
<feature type="repeat" description="LDL-receptor class B" evidence="10">
    <location>
        <begin position="644"/>
        <end position="688"/>
    </location>
</feature>
<dbReference type="InterPro" id="IPR011042">
    <property type="entry name" value="6-blade_b-propeller_TolB-like"/>
</dbReference>
<dbReference type="SUPFAM" id="SSF48726">
    <property type="entry name" value="Immunoglobulin"/>
    <property type="match status" value="1"/>
</dbReference>
<dbReference type="Gene3D" id="2.120.10.30">
    <property type="entry name" value="TolB, C-terminal domain"/>
    <property type="match status" value="1"/>
</dbReference>
<dbReference type="PRINTS" id="PR00261">
    <property type="entry name" value="LDLRECEPTOR"/>
</dbReference>
<evidence type="ECO:0000256" key="13">
    <source>
        <dbReference type="SAM" id="SignalP"/>
    </source>
</evidence>
<keyword evidence="6 9" id="KW-1015">Disulfide bond</keyword>
<dbReference type="SMART" id="SM00192">
    <property type="entry name" value="LDLa"/>
    <property type="match status" value="5"/>
</dbReference>
<dbReference type="PROSITE" id="PS50835">
    <property type="entry name" value="IG_LIKE"/>
    <property type="match status" value="1"/>
</dbReference>
<feature type="disulfide bond" evidence="9">
    <location>
        <begin position="298"/>
        <end position="313"/>
    </location>
</feature>
<evidence type="ECO:0000259" key="14">
    <source>
        <dbReference type="PROSITE" id="PS50835"/>
    </source>
</evidence>
<dbReference type="Gene3D" id="4.10.400.10">
    <property type="entry name" value="Low-density Lipoprotein Receptor"/>
    <property type="match status" value="4"/>
</dbReference>
<dbReference type="SUPFAM" id="SSF63825">
    <property type="entry name" value="YWTD domain"/>
    <property type="match status" value="1"/>
</dbReference>
<protein>
    <recommendedName>
        <fullName evidence="14">Ig-like domain-containing protein</fullName>
    </recommendedName>
</protein>
<dbReference type="PROSITE" id="PS01209">
    <property type="entry name" value="LDLRA_1"/>
    <property type="match status" value="1"/>
</dbReference>
<reference evidence="15 16" key="1">
    <citation type="submission" date="2022-05" db="EMBL/GenBank/DDBJ databases">
        <authorList>
            <consortium name="Genoscope - CEA"/>
            <person name="William W."/>
        </authorList>
    </citation>
    <scope>NUCLEOTIDE SEQUENCE [LARGE SCALE GENOMIC DNA]</scope>
</reference>
<comment type="caution">
    <text evidence="9">Lacks conserved residue(s) required for the propagation of feature annotation.</text>
</comment>
<keyword evidence="13" id="KW-0732">Signal</keyword>
<dbReference type="Pfam" id="PF00058">
    <property type="entry name" value="Ldl_recept_b"/>
    <property type="match status" value="1"/>
</dbReference>
<dbReference type="InterPro" id="IPR036055">
    <property type="entry name" value="LDL_receptor-like_sf"/>
</dbReference>
<feature type="disulfide bond" evidence="9">
    <location>
        <begin position="67"/>
        <end position="82"/>
    </location>
</feature>
<feature type="signal peptide" evidence="13">
    <location>
        <begin position="1"/>
        <end position="21"/>
    </location>
</feature>
<dbReference type="SMART" id="SM00135">
    <property type="entry name" value="LY"/>
    <property type="match status" value="4"/>
</dbReference>
<evidence type="ECO:0000256" key="1">
    <source>
        <dbReference type="ARBA" id="ARBA00004167"/>
    </source>
</evidence>
<evidence type="ECO:0000256" key="7">
    <source>
        <dbReference type="ARBA" id="ARBA00023170"/>
    </source>
</evidence>
<evidence type="ECO:0000256" key="2">
    <source>
        <dbReference type="ARBA" id="ARBA00022536"/>
    </source>
</evidence>
<dbReference type="SUPFAM" id="SSF57196">
    <property type="entry name" value="EGF/Laminin"/>
    <property type="match status" value="1"/>
</dbReference>
<keyword evidence="12" id="KW-0812">Transmembrane</keyword>
<feature type="transmembrane region" description="Helical" evidence="12">
    <location>
        <begin position="851"/>
        <end position="870"/>
    </location>
</feature>
<dbReference type="Pfam" id="PF14670">
    <property type="entry name" value="FXa_inhibition"/>
    <property type="match status" value="1"/>
</dbReference>
<sequence length="1006" mass="112647">MDRVILRLYIALIFLVVETPGASIFDQQTVINDDSLFNEGDIIVTCDVLGGTLCQDSVQCIGTTKRCKIEQDCNDLSDEKDCTDSLLGYKTQIPSEEDEFQCSDVSKCLTRDLLCDGIPNCRNGEKEPLSCVLCGNFGKVNSLHGEASNATVILRCKPPMGSLPPNITWYKSCCGRSLSVGSEKSMELIRKGVSTNDLSNFRCDAENMTARREGPLIRLEVQALARKGKKTSHSRRCPVGEFRCKDSPRCIPKSKRCGGYKDCRNGEDEPTPYANKTTCQPDEFTCKKGTCTKMNWKCDNKEDCGDYSEETDCPPTSSENTTPLGFGSLEIDLSNKSRLTHKSKKIVLSPDFLTESSQIYWSNRKRIYQLSRHNGNNEAVKSRPDDIKSVGSRAVDGPPKKSLSWTDSKGVVMEVSADLSFTEISEIIEKNVKSQRAIFLSNGFGKSNPLLNIGAALGKHYNEGKELALARKGKRASRSRRCPVDEFRCKDSPRCIPKSKRCDGYKDCKNGEDEPTSCNLAMLASGSQSGLYRIDLRNTSRVTHIKSKEILSLDFGLDLHQIYWSDERSINKLYLNNGSSDEITFRRDDFKIVDSLAVDSLANKVYWADSAQDAIYVGDLRNRRKVKLIEEDLYFPIAIVLSQGYIFWTADCCPRPKIERARLDGTDRKILVIDGIQSPSGLAIDKQDKKIYWAGIDANKYGIIEVISLDDLSRTVIFHRPDYQPFSLDVFEDYVYWSDLRKNAVLRINKSNGNGEEVIMAGLKEPKGLKILHQHQDVPGGTCVYNNGGCDHVCLNRLNPSGQVCLCEEGFELSEDGKTCTSRTCEKELFGNITRQFASYSAKESQVERTLYANTWLLIIILLLLALVLGKRVFKKVYSWLKAIHPGDVQGTRAEDQERTVRTVEDFATDNTDIMHESALLLNYDDDSPELNQQVCTAETKGACVHRGDLPFKVQGDLVVYMNMNTVNMNTIIMNMNNTNNVELQQNGGVTVVGDKTNINYHQPPQ</sequence>
<dbReference type="InterPro" id="IPR002172">
    <property type="entry name" value="LDrepeatLR_classA_rpt"/>
</dbReference>
<feature type="region of interest" description="Disordered" evidence="11">
    <location>
        <begin position="376"/>
        <end position="401"/>
    </location>
</feature>
<dbReference type="InterPro" id="IPR023415">
    <property type="entry name" value="LDLR_class-A_CS"/>
</dbReference>
<keyword evidence="5 12" id="KW-0472">Membrane</keyword>
<keyword evidence="7" id="KW-0675">Receptor</keyword>
<evidence type="ECO:0000256" key="9">
    <source>
        <dbReference type="PROSITE-ProRule" id="PRU00124"/>
    </source>
</evidence>
<evidence type="ECO:0000256" key="10">
    <source>
        <dbReference type="PROSITE-ProRule" id="PRU00461"/>
    </source>
</evidence>
<dbReference type="InterPro" id="IPR036179">
    <property type="entry name" value="Ig-like_dom_sf"/>
</dbReference>
<dbReference type="CDD" id="cd00112">
    <property type="entry name" value="LDLa"/>
    <property type="match status" value="3"/>
</dbReference>